<keyword evidence="4" id="KW-0963">Cytoplasm</keyword>
<keyword evidence="15" id="KW-1185">Reference proteome</keyword>
<dbReference type="Gene3D" id="3.30.2410.10">
    <property type="entry name" value="Hect, E3 ligase catalytic domain"/>
    <property type="match status" value="1"/>
</dbReference>
<feature type="region of interest" description="Disordered" evidence="11">
    <location>
        <begin position="152"/>
        <end position="222"/>
    </location>
</feature>
<dbReference type="InterPro" id="IPR024928">
    <property type="entry name" value="E3_ub_ligase_SMURF1"/>
</dbReference>
<dbReference type="SMART" id="SM00119">
    <property type="entry name" value="HECTc"/>
    <property type="match status" value="1"/>
</dbReference>
<dbReference type="Gene3D" id="2.20.70.10">
    <property type="match status" value="1"/>
</dbReference>
<feature type="region of interest" description="Disordered" evidence="11">
    <location>
        <begin position="323"/>
        <end position="455"/>
    </location>
</feature>
<evidence type="ECO:0000256" key="7">
    <source>
        <dbReference type="ARBA" id="ARBA00022786"/>
    </source>
</evidence>
<keyword evidence="6" id="KW-0677">Repeat</keyword>
<dbReference type="GO" id="GO:0061630">
    <property type="term" value="F:ubiquitin protein ligase activity"/>
    <property type="evidence" value="ECO:0007669"/>
    <property type="project" value="UniProtKB-EC"/>
</dbReference>
<dbReference type="GO" id="GO:0016567">
    <property type="term" value="P:protein ubiquitination"/>
    <property type="evidence" value="ECO:0007669"/>
    <property type="project" value="UniProtKB-UniPathway"/>
</dbReference>
<dbReference type="PANTHER" id="PTHR11254:SF440">
    <property type="entry name" value="E3 UBIQUITIN-PROTEIN LIGASE NEDD-4"/>
    <property type="match status" value="1"/>
</dbReference>
<dbReference type="CDD" id="cd00078">
    <property type="entry name" value="HECTc"/>
    <property type="match status" value="1"/>
</dbReference>
<dbReference type="FunFam" id="3.30.2160.10:FF:000001">
    <property type="entry name" value="E3 ubiquitin-protein ligase NEDD4-like"/>
    <property type="match status" value="1"/>
</dbReference>
<feature type="active site" description="Glycyl thioester intermediate" evidence="9 10">
    <location>
        <position position="864"/>
    </location>
</feature>
<comment type="pathway">
    <text evidence="3 8">Protein modification; protein ubiquitination.</text>
</comment>
<evidence type="ECO:0000256" key="3">
    <source>
        <dbReference type="ARBA" id="ARBA00004906"/>
    </source>
</evidence>
<dbReference type="InterPro" id="IPR035983">
    <property type="entry name" value="Hect_E3_ubiquitin_ligase"/>
</dbReference>
<feature type="region of interest" description="Disordered" evidence="11">
    <location>
        <begin position="262"/>
        <end position="301"/>
    </location>
</feature>
<evidence type="ECO:0000256" key="4">
    <source>
        <dbReference type="ARBA" id="ARBA00022490"/>
    </source>
</evidence>
<dbReference type="InterPro" id="IPR000569">
    <property type="entry name" value="HECT_dom"/>
</dbReference>
<dbReference type="EC" id="2.3.2.26" evidence="8"/>
<feature type="domain" description="WW" evidence="12">
    <location>
        <begin position="471"/>
        <end position="504"/>
    </location>
</feature>
<dbReference type="EMBL" id="PJQD01000113">
    <property type="protein sequence ID" value="POY70622.1"/>
    <property type="molecule type" value="Genomic_DNA"/>
</dbReference>
<dbReference type="Pfam" id="PF00397">
    <property type="entry name" value="WW"/>
    <property type="match status" value="2"/>
</dbReference>
<evidence type="ECO:0000256" key="8">
    <source>
        <dbReference type="PIRNR" id="PIRNR001569"/>
    </source>
</evidence>
<evidence type="ECO:0000259" key="12">
    <source>
        <dbReference type="PROSITE" id="PS50020"/>
    </source>
</evidence>
<dbReference type="STRING" id="741276.A0A2S5B1F3"/>
<dbReference type="InterPro" id="IPR050409">
    <property type="entry name" value="E3_ubiq-protein_ligase"/>
</dbReference>
<accession>A0A2S5B1F3</accession>
<dbReference type="FunFam" id="3.30.2410.10:FF:000001">
    <property type="entry name" value="E3 ubiquitin-protein ligase NEDD4-like"/>
    <property type="match status" value="1"/>
</dbReference>
<keyword evidence="7 8" id="KW-0833">Ubl conjugation pathway</keyword>
<evidence type="ECO:0000313" key="15">
    <source>
        <dbReference type="Proteomes" id="UP000237144"/>
    </source>
</evidence>
<evidence type="ECO:0000256" key="9">
    <source>
        <dbReference type="PIRSR" id="PIRSR001569-1"/>
    </source>
</evidence>
<protein>
    <recommendedName>
        <fullName evidence="8">E3 ubiquitin-protein ligase</fullName>
        <ecNumber evidence="8">2.3.2.26</ecNumber>
    </recommendedName>
</protein>
<comment type="subcellular location">
    <subcellularLocation>
        <location evidence="2">Cytoplasm</location>
    </subcellularLocation>
</comment>
<reference evidence="14 15" key="1">
    <citation type="journal article" date="2018" name="Front. Microbiol.">
        <title>Prospects for Fungal Bioremediation of Acidic Radioactive Waste Sites: Characterization and Genome Sequence of Rhodotorula taiwanensis MD1149.</title>
        <authorList>
            <person name="Tkavc R."/>
            <person name="Matrosova V.Y."/>
            <person name="Grichenko O.E."/>
            <person name="Gostincar C."/>
            <person name="Volpe R.P."/>
            <person name="Klimenkova P."/>
            <person name="Gaidamakova E.K."/>
            <person name="Zhou C.E."/>
            <person name="Stewart B.J."/>
            <person name="Lyman M.G."/>
            <person name="Malfatti S.A."/>
            <person name="Rubinfeld B."/>
            <person name="Courtot M."/>
            <person name="Singh J."/>
            <person name="Dalgard C.L."/>
            <person name="Hamilton T."/>
            <person name="Frey K.G."/>
            <person name="Gunde-Cimerman N."/>
            <person name="Dugan L."/>
            <person name="Daly M.J."/>
        </authorList>
    </citation>
    <scope>NUCLEOTIDE SEQUENCE [LARGE SCALE GENOMIC DNA]</scope>
    <source>
        <strain evidence="14 15">MD1149</strain>
    </source>
</reference>
<dbReference type="PIRSF" id="PIRSF001569">
    <property type="entry name" value="E3_ub_ligase_SMURF1"/>
    <property type="match status" value="1"/>
</dbReference>
<evidence type="ECO:0000259" key="13">
    <source>
        <dbReference type="PROSITE" id="PS50237"/>
    </source>
</evidence>
<dbReference type="GO" id="GO:0005737">
    <property type="term" value="C:cytoplasm"/>
    <property type="evidence" value="ECO:0007669"/>
    <property type="project" value="UniProtKB-SubCell"/>
</dbReference>
<dbReference type="Gene3D" id="3.30.2160.10">
    <property type="entry name" value="Hect, E3 ligase catalytic domain"/>
    <property type="match status" value="1"/>
</dbReference>
<proteinExistence type="predicted"/>
<dbReference type="Proteomes" id="UP000237144">
    <property type="component" value="Unassembled WGS sequence"/>
</dbReference>
<dbReference type="PROSITE" id="PS50237">
    <property type="entry name" value="HECT"/>
    <property type="match status" value="1"/>
</dbReference>
<evidence type="ECO:0000256" key="6">
    <source>
        <dbReference type="ARBA" id="ARBA00022737"/>
    </source>
</evidence>
<feature type="compositionally biased region" description="Low complexity" evidence="11">
    <location>
        <begin position="192"/>
        <end position="209"/>
    </location>
</feature>
<dbReference type="PROSITE" id="PS50020">
    <property type="entry name" value="WW_DOMAIN_2"/>
    <property type="match status" value="2"/>
</dbReference>
<dbReference type="SUPFAM" id="SSF56204">
    <property type="entry name" value="Hect, E3 ligase catalytic domain"/>
    <property type="match status" value="1"/>
</dbReference>
<comment type="catalytic activity">
    <reaction evidence="1 8">
        <text>S-ubiquitinyl-[E2 ubiquitin-conjugating enzyme]-L-cysteine + [acceptor protein]-L-lysine = [E2 ubiquitin-conjugating enzyme]-L-cysteine + N(6)-ubiquitinyl-[acceptor protein]-L-lysine.</text>
        <dbReference type="EC" id="2.3.2.26"/>
    </reaction>
</comment>
<dbReference type="PROSITE" id="PS01159">
    <property type="entry name" value="WW_DOMAIN_1"/>
    <property type="match status" value="2"/>
</dbReference>
<sequence>MTADIPDVDGTRNAGVDDLIKREVFQLPSPFPLLLLYPASARPSYYPDPRMTYTGPPVQQTTSPYWGTAATWEVEIERGGWARVRLHDQAKWRKRGQGYLGEATLGDIWNLLPGDGPREIQLTPELEKGSDNVAVSGRIVLTIKTDGVVRRGASELVPGPGGTASQPNSKLTATPSPSALTEAPQSPLYGFPSHVTATSSPSSATFAGPHSPAHLAAGSTIHRSDVSTANAIVGTTPRRRLTLAEHRRGAAAVSAIDEALGTQSGSLSRSPAPPNGTAQVSTALSPPSEEESLGPLPAGWESRLSSSGRPYFIDHNERKTTWHDPRKVALKKAARMRERMEREVKRAAESGGLAVPAAATEASGSDRPQGGGESSEAFEGAGRSLRPASGRASAVSAHGEQSDAATADIPENVTVATTPGAAASSSTPCSDATTLQASSEAAPLQATQAASNPDPPAAALAALTVSDEQLGALPSGWERRATPSGRAYFVDHNTKTTTWDDPRVPSLNPESDQTKRDFRRKLVYFRSQAPLRPLAGPGGCRLIVRRSNLFEDAFAEIMRPPPEELKKRLMVSFQGEEGVDFGGVSRELFFLLSHAISDPSYCLFEPTEKTSYTLQINPNSGINPEHLDYFLFVGRILGMAIFHRRFVDVHFATSIYKACLDRPIGLEDMALVDVEMFRALTWMAENDITDVLDHDFTTQYDSFGTLETCELVPNGTDTPVTESNKLEYIRLLCEHRLRGRVEKQVEALKRGLGEIVPLKELRVFDEKELELLIGGVETIDVDDWERHTDYRGFTSADPVVQWFWETVKAWPVETKSRLLQFVTGSSRLPVNGFRDLQGSDGPRRFTIEKAAGGERGALPKSHTCFNRIDLPVYDSATT</sequence>
<evidence type="ECO:0000313" key="14">
    <source>
        <dbReference type="EMBL" id="POY70622.1"/>
    </source>
</evidence>
<comment type="caution">
    <text evidence="14">The sequence shown here is derived from an EMBL/GenBank/DDBJ whole genome shotgun (WGS) entry which is preliminary data.</text>
</comment>
<evidence type="ECO:0000256" key="2">
    <source>
        <dbReference type="ARBA" id="ARBA00004496"/>
    </source>
</evidence>
<feature type="compositionally biased region" description="Low complexity" evidence="11">
    <location>
        <begin position="413"/>
        <end position="430"/>
    </location>
</feature>
<dbReference type="AlphaFoldDB" id="A0A2S5B1F3"/>
<evidence type="ECO:0000256" key="11">
    <source>
        <dbReference type="SAM" id="MobiDB-lite"/>
    </source>
</evidence>
<dbReference type="PANTHER" id="PTHR11254">
    <property type="entry name" value="HECT DOMAIN UBIQUITIN-PROTEIN LIGASE"/>
    <property type="match status" value="1"/>
</dbReference>
<dbReference type="Gene3D" id="3.90.1750.10">
    <property type="entry name" value="Hect, E3 ligase catalytic domains"/>
    <property type="match status" value="1"/>
</dbReference>
<feature type="region of interest" description="Disordered" evidence="11">
    <location>
        <begin position="493"/>
        <end position="512"/>
    </location>
</feature>
<dbReference type="OrthoDB" id="8068875at2759"/>
<evidence type="ECO:0000256" key="1">
    <source>
        <dbReference type="ARBA" id="ARBA00000885"/>
    </source>
</evidence>
<dbReference type="InterPro" id="IPR001202">
    <property type="entry name" value="WW_dom"/>
</dbReference>
<evidence type="ECO:0000256" key="10">
    <source>
        <dbReference type="PROSITE-ProRule" id="PRU00104"/>
    </source>
</evidence>
<feature type="compositionally biased region" description="Basic and acidic residues" evidence="11">
    <location>
        <begin position="335"/>
        <end position="348"/>
    </location>
</feature>
<feature type="compositionally biased region" description="Basic and acidic residues" evidence="11">
    <location>
        <begin position="493"/>
        <end position="503"/>
    </location>
</feature>
<organism evidence="14 15">
    <name type="scientific">Rhodotorula taiwanensis</name>
    <dbReference type="NCBI Taxonomy" id="741276"/>
    <lineage>
        <taxon>Eukaryota</taxon>
        <taxon>Fungi</taxon>
        <taxon>Dikarya</taxon>
        <taxon>Basidiomycota</taxon>
        <taxon>Pucciniomycotina</taxon>
        <taxon>Microbotryomycetes</taxon>
        <taxon>Sporidiobolales</taxon>
        <taxon>Sporidiobolaceae</taxon>
        <taxon>Rhodotorula</taxon>
    </lineage>
</organism>
<name>A0A2S5B1F3_9BASI</name>
<feature type="compositionally biased region" description="Polar residues" evidence="11">
    <location>
        <begin position="163"/>
        <end position="179"/>
    </location>
</feature>
<evidence type="ECO:0000256" key="5">
    <source>
        <dbReference type="ARBA" id="ARBA00022679"/>
    </source>
</evidence>
<dbReference type="UniPathway" id="UPA00143"/>
<dbReference type="InterPro" id="IPR036020">
    <property type="entry name" value="WW_dom_sf"/>
</dbReference>
<gene>
    <name evidence="14" type="ORF">BMF94_6400</name>
</gene>
<feature type="domain" description="HECT" evidence="13">
    <location>
        <begin position="561"/>
        <end position="878"/>
    </location>
</feature>
<keyword evidence="5 8" id="KW-0808">Transferase</keyword>
<dbReference type="FunFam" id="3.90.1750.10:FF:000079">
    <property type="entry name" value="E3 ubiquitin-protein ligase"/>
    <property type="match status" value="1"/>
</dbReference>
<feature type="domain" description="WW" evidence="12">
    <location>
        <begin position="294"/>
        <end position="327"/>
    </location>
</feature>
<dbReference type="GO" id="GO:0006511">
    <property type="term" value="P:ubiquitin-dependent protein catabolic process"/>
    <property type="evidence" value="ECO:0007669"/>
    <property type="project" value="InterPro"/>
</dbReference>
<dbReference type="CDD" id="cd00201">
    <property type="entry name" value="WW"/>
    <property type="match status" value="2"/>
</dbReference>
<dbReference type="SMART" id="SM00456">
    <property type="entry name" value="WW"/>
    <property type="match status" value="2"/>
</dbReference>
<dbReference type="SUPFAM" id="SSF51045">
    <property type="entry name" value="WW domain"/>
    <property type="match status" value="2"/>
</dbReference>
<dbReference type="FunFam" id="2.20.70.10:FF:000017">
    <property type="entry name" value="E3 ubiquitin-protein ligase"/>
    <property type="match status" value="2"/>
</dbReference>
<dbReference type="Pfam" id="PF00632">
    <property type="entry name" value="HECT"/>
    <property type="match status" value="1"/>
</dbReference>